<organism evidence="2 3">
    <name type="scientific">Saponaria officinalis</name>
    <name type="common">Common soapwort</name>
    <name type="synonym">Lychnis saponaria</name>
    <dbReference type="NCBI Taxonomy" id="3572"/>
    <lineage>
        <taxon>Eukaryota</taxon>
        <taxon>Viridiplantae</taxon>
        <taxon>Streptophyta</taxon>
        <taxon>Embryophyta</taxon>
        <taxon>Tracheophyta</taxon>
        <taxon>Spermatophyta</taxon>
        <taxon>Magnoliopsida</taxon>
        <taxon>eudicotyledons</taxon>
        <taxon>Gunneridae</taxon>
        <taxon>Pentapetalae</taxon>
        <taxon>Caryophyllales</taxon>
        <taxon>Caryophyllaceae</taxon>
        <taxon>Caryophylleae</taxon>
        <taxon>Saponaria</taxon>
    </lineage>
</organism>
<dbReference type="Proteomes" id="UP001443914">
    <property type="component" value="Unassembled WGS sequence"/>
</dbReference>
<dbReference type="AlphaFoldDB" id="A0AAW1H044"/>
<name>A0AAW1H044_SAPOF</name>
<feature type="region of interest" description="Disordered" evidence="1">
    <location>
        <begin position="118"/>
        <end position="139"/>
    </location>
</feature>
<reference evidence="2" key="1">
    <citation type="submission" date="2024-03" db="EMBL/GenBank/DDBJ databases">
        <title>WGS assembly of Saponaria officinalis var. Norfolk2.</title>
        <authorList>
            <person name="Jenkins J."/>
            <person name="Shu S."/>
            <person name="Grimwood J."/>
            <person name="Barry K."/>
            <person name="Goodstein D."/>
            <person name="Schmutz J."/>
            <person name="Leebens-Mack J."/>
            <person name="Osbourn A."/>
        </authorList>
    </citation>
    <scope>NUCLEOTIDE SEQUENCE [LARGE SCALE GENOMIC DNA]</scope>
    <source>
        <strain evidence="2">JIC</strain>
    </source>
</reference>
<keyword evidence="3" id="KW-1185">Reference proteome</keyword>
<comment type="caution">
    <text evidence="2">The sequence shown here is derived from an EMBL/GenBank/DDBJ whole genome shotgun (WGS) entry which is preliminary data.</text>
</comment>
<feature type="region of interest" description="Disordered" evidence="1">
    <location>
        <begin position="71"/>
        <end position="101"/>
    </location>
</feature>
<accession>A0AAW1H044</accession>
<gene>
    <name evidence="2" type="ORF">RND81_14G207000</name>
</gene>
<evidence type="ECO:0000313" key="2">
    <source>
        <dbReference type="EMBL" id="KAK9666729.1"/>
    </source>
</evidence>
<sequence length="139" mass="15603">MNVADIKKIELSNVWSEFYDTINVVRTKSESEMRELAELLKRSKSKINPGETSLTKDQEIEMLLGCTAPSEVSILPPKRSNNKGSGKRMLSDKAKNIAKAERPKRLCANCKQMVHHDRRNCPIDRASASQGTNGDDDEQ</sequence>
<feature type="compositionally biased region" description="Basic and acidic residues" evidence="1">
    <location>
        <begin position="89"/>
        <end position="101"/>
    </location>
</feature>
<dbReference type="EMBL" id="JBDFQZ010000014">
    <property type="protein sequence ID" value="KAK9666729.1"/>
    <property type="molecule type" value="Genomic_DNA"/>
</dbReference>
<evidence type="ECO:0000313" key="3">
    <source>
        <dbReference type="Proteomes" id="UP001443914"/>
    </source>
</evidence>
<evidence type="ECO:0000256" key="1">
    <source>
        <dbReference type="SAM" id="MobiDB-lite"/>
    </source>
</evidence>
<protein>
    <submittedName>
        <fullName evidence="2">Uncharacterized protein</fullName>
    </submittedName>
</protein>
<proteinExistence type="predicted"/>